<dbReference type="SUPFAM" id="SSF50199">
    <property type="entry name" value="Staphylococcal nuclease"/>
    <property type="match status" value="1"/>
</dbReference>
<feature type="transmembrane region" description="Helical" evidence="1">
    <location>
        <begin position="116"/>
        <end position="136"/>
    </location>
</feature>
<sequence length="284" mass="31369">MLDAARHSASKSSGAALVLFETEHLKANIRAALAEATLSPWQRSFLSDVLHRLERYGGRTRLTDKQMLKLNQILGRDGTQRHEAIVAFRSAPYPRRSQHRKSSFLPRQVRWWSRKFARDAVIVALIAMVGFLYSLFETGPKQFFLGTASKSPNVAEQVWSSFTVTDGDTVHVAGERAGTRLVGFNTPETFSPQCRYERELGNRAKERLKELVSSPNVQLTKVACACPTGTEGTDACNYGRSCGVLKVGGQDVGQILIAEGLAVPFICGGSRCPRTPRPWCGRQS</sequence>
<reference evidence="3 4" key="1">
    <citation type="submission" date="2019-06" db="EMBL/GenBank/DDBJ databases">
        <title>Pac Bio to generate improved reference genome sequences for organisms with transposon mutant libraries (support for FEBA project).</title>
        <authorList>
            <person name="Blow M."/>
        </authorList>
    </citation>
    <scope>NUCLEOTIDE SEQUENCE [LARGE SCALE GENOMIC DNA]</scope>
    <source>
        <strain evidence="3 4">USDA 1844</strain>
    </source>
</reference>
<accession>A0A559TEG3</accession>
<evidence type="ECO:0000256" key="1">
    <source>
        <dbReference type="SAM" id="Phobius"/>
    </source>
</evidence>
<dbReference type="PROSITE" id="PS50830">
    <property type="entry name" value="TNASE_3"/>
    <property type="match status" value="1"/>
</dbReference>
<dbReference type="InterPro" id="IPR035437">
    <property type="entry name" value="SNase_OB-fold_sf"/>
</dbReference>
<protein>
    <submittedName>
        <fullName evidence="3">Endonuclease YncB(Thermonuclease family)</fullName>
    </submittedName>
</protein>
<keyword evidence="1" id="KW-0812">Transmembrane</keyword>
<dbReference type="InterPro" id="IPR016071">
    <property type="entry name" value="Staphylococal_nuclease_OB-fold"/>
</dbReference>
<keyword evidence="1" id="KW-1133">Transmembrane helix</keyword>
<dbReference type="AlphaFoldDB" id="A0A559TEG3"/>
<organism evidence="3 4">
    <name type="scientific">Rhizobium mongolense USDA 1844</name>
    <dbReference type="NCBI Taxonomy" id="1079460"/>
    <lineage>
        <taxon>Bacteria</taxon>
        <taxon>Pseudomonadati</taxon>
        <taxon>Pseudomonadota</taxon>
        <taxon>Alphaproteobacteria</taxon>
        <taxon>Hyphomicrobiales</taxon>
        <taxon>Rhizobiaceae</taxon>
        <taxon>Rhizobium/Agrobacterium group</taxon>
        <taxon>Rhizobium</taxon>
    </lineage>
</organism>
<dbReference type="Pfam" id="PF00565">
    <property type="entry name" value="SNase"/>
    <property type="match status" value="1"/>
</dbReference>
<gene>
    <name evidence="3" type="ORF">BCL32_1194</name>
</gene>
<dbReference type="Gene3D" id="2.40.50.90">
    <property type="match status" value="1"/>
</dbReference>
<dbReference type="RefSeq" id="WP_084797038.1">
    <property type="nucleotide sequence ID" value="NZ_ATTQ01000018.1"/>
</dbReference>
<name>A0A559TEG3_9HYPH</name>
<evidence type="ECO:0000313" key="4">
    <source>
        <dbReference type="Proteomes" id="UP000319824"/>
    </source>
</evidence>
<keyword evidence="1" id="KW-0472">Membrane</keyword>
<evidence type="ECO:0000313" key="3">
    <source>
        <dbReference type="EMBL" id="TVZ72998.1"/>
    </source>
</evidence>
<keyword evidence="3" id="KW-0540">Nuclease</keyword>
<keyword evidence="3" id="KW-0378">Hydrolase</keyword>
<dbReference type="GO" id="GO:0004519">
    <property type="term" value="F:endonuclease activity"/>
    <property type="evidence" value="ECO:0007669"/>
    <property type="project" value="UniProtKB-KW"/>
</dbReference>
<comment type="caution">
    <text evidence="3">The sequence shown here is derived from an EMBL/GenBank/DDBJ whole genome shotgun (WGS) entry which is preliminary data.</text>
</comment>
<dbReference type="EMBL" id="VISO01000002">
    <property type="protein sequence ID" value="TVZ72998.1"/>
    <property type="molecule type" value="Genomic_DNA"/>
</dbReference>
<evidence type="ECO:0000259" key="2">
    <source>
        <dbReference type="PROSITE" id="PS50830"/>
    </source>
</evidence>
<proteinExistence type="predicted"/>
<keyword evidence="3" id="KW-0255">Endonuclease</keyword>
<feature type="domain" description="TNase-like" evidence="2">
    <location>
        <begin position="164"/>
        <end position="262"/>
    </location>
</feature>
<dbReference type="Proteomes" id="UP000319824">
    <property type="component" value="Unassembled WGS sequence"/>
</dbReference>